<dbReference type="InterPro" id="IPR011989">
    <property type="entry name" value="ARM-like"/>
</dbReference>
<organism evidence="3 4">
    <name type="scientific">Escallonia herrerae</name>
    <dbReference type="NCBI Taxonomy" id="1293975"/>
    <lineage>
        <taxon>Eukaryota</taxon>
        <taxon>Viridiplantae</taxon>
        <taxon>Streptophyta</taxon>
        <taxon>Embryophyta</taxon>
        <taxon>Tracheophyta</taxon>
        <taxon>Spermatophyta</taxon>
        <taxon>Magnoliopsida</taxon>
        <taxon>eudicotyledons</taxon>
        <taxon>Gunneridae</taxon>
        <taxon>Pentapetalae</taxon>
        <taxon>asterids</taxon>
        <taxon>campanulids</taxon>
        <taxon>Escalloniales</taxon>
        <taxon>Escalloniaceae</taxon>
        <taxon>Escallonia</taxon>
    </lineage>
</organism>
<feature type="domain" description="Exportin-1/Importin-beta-like" evidence="1">
    <location>
        <begin position="108"/>
        <end position="248"/>
    </location>
</feature>
<evidence type="ECO:0000313" key="4">
    <source>
        <dbReference type="Proteomes" id="UP001188597"/>
    </source>
</evidence>
<evidence type="ECO:0008006" key="5">
    <source>
        <dbReference type="Google" id="ProtNLM"/>
    </source>
</evidence>
<name>A0AA88VNX5_9ASTE</name>
<protein>
    <recommendedName>
        <fullName evidence="5">Protein HASTY 1</fullName>
    </recommendedName>
</protein>
<dbReference type="InterPro" id="IPR045478">
    <property type="entry name" value="Exportin-5_C"/>
</dbReference>
<dbReference type="FunFam" id="1.25.10.10:FF:000375">
    <property type="entry name" value="Predicted protein"/>
    <property type="match status" value="1"/>
</dbReference>
<dbReference type="GO" id="GO:0005049">
    <property type="term" value="F:nuclear export signal receptor activity"/>
    <property type="evidence" value="ECO:0007669"/>
    <property type="project" value="InterPro"/>
</dbReference>
<dbReference type="Pfam" id="PF19273">
    <property type="entry name" value="Exportin-5"/>
    <property type="match status" value="1"/>
</dbReference>
<sequence>MDESSGVMANNVARAIAAALDWKSPPHARNAAVSYLDSVKAGDVHVLAKTSFVLVKKDWSSAIRLHAYKMLQHLVRLQWDQLVSTERRDFANVAVQLMSEMADPCEEWALKSQTAALVAEIVRKEGLNLWEELFPSLITLSNNGPIQAELVAMMLRWLPEDITVHNEDLEGDRRRLLLRGLTQSLPEIFPLLYTLLERHFGAALSEAGRQQLAIAKQHASTVTAILNAVNAYAEWAPLPDLAKYGIIHGYDSIPIFVQSDLKFLECGVDNLSTLTAVAFYSLLPTSVFMHASFSSLSRQVVACRKRPTDADSEFDSAMSNIFQILMNVSRDFLNRSCSSAGTIGESEFEFAEYICESMVSLGSFNLQCLNGDGALLSFYLQQMLGYFQHFNLALHYQSLLFWLALMRDMMSKPKIVAHAAGESVNNLTSGSWQADNEKKKILNFLTDDICSAILNISFQRMIKKEKVHAGTTVFAGPLEYWSDDFEGKGDFSQYRSRLLELIRFVASDKPLLAANKVCERIITIIKGLMLASVPAQELAVVESMQLALENVVSAAFEGSNVYGGTSSETQQTLCRIFEGLLQQLLCLKWTEPELVEVLGHYLDALGPFLKHYPDGVGSVINKLFELLTSLPFMVKDPSTSTARHARLQICTSFIRLAKAADKSLLPHMKGIADTMSYLQKEGCLLRGEHNLLGEAFLIMASMAGFQQQQDVLAWLLEPLGKQWTLLEWQNAYLSDPSGLVRLCAEPVFMWSLFHTVTFFEKALKRSGNRKGHVNIQNNSTASSTPWHPMATHLSWMLPPLLKLLRAVHSLWSPPVIQALPAEIKAAMIMIDAERTSLLGEGNPKLSKAALTSAYGSQFESHKEGSAEPNEVDIRNWLKGIRDSGYNVLGLSTTIGDSFFKCLDVDSVALALMENIQSMEFRHMRQLIHSVLIPLFKGCPSDLWEVWLEKLLHPLLLHCQQALSCSWSSLLQDGRARVPDLHGILAGADLKVEVMEEKLLRDLTREICSFLSVIASAGMNPGLPSLEQAGHVNRVDISTLKDLDAFASSSMVGFVLKRRNLAIPALQISLNAFEWTDGESVTKVSSFCGVVVLLSISTNNVELREFVAKDLFSAIIKGLALESNAIISSDLVGLCREIFMHLADRDAAPRQILLSLPSITQQDLLAFEEALAKTSSPKEQKQLMKSFLLLASGNKLKALAAQKSVNVITNVTRNFVFSVRPRNLGSAPESRTTEEEHIGLAAIV</sequence>
<dbReference type="AlphaFoldDB" id="A0AA88VNX5"/>
<dbReference type="GO" id="GO:0006611">
    <property type="term" value="P:protein export from nucleus"/>
    <property type="evidence" value="ECO:0007669"/>
    <property type="project" value="InterPro"/>
</dbReference>
<evidence type="ECO:0000259" key="2">
    <source>
        <dbReference type="Pfam" id="PF19273"/>
    </source>
</evidence>
<evidence type="ECO:0000313" key="3">
    <source>
        <dbReference type="EMBL" id="KAK3011154.1"/>
    </source>
</evidence>
<dbReference type="GO" id="GO:0005634">
    <property type="term" value="C:nucleus"/>
    <property type="evidence" value="ECO:0007669"/>
    <property type="project" value="TreeGrafter"/>
</dbReference>
<dbReference type="GO" id="GO:0006405">
    <property type="term" value="P:RNA export from nucleus"/>
    <property type="evidence" value="ECO:0007669"/>
    <property type="project" value="TreeGrafter"/>
</dbReference>
<gene>
    <name evidence="3" type="ORF">RJ639_011098</name>
</gene>
<dbReference type="InterPro" id="IPR016024">
    <property type="entry name" value="ARM-type_fold"/>
</dbReference>
<reference evidence="3" key="1">
    <citation type="submission" date="2022-12" db="EMBL/GenBank/DDBJ databases">
        <title>Draft genome assemblies for two species of Escallonia (Escalloniales).</title>
        <authorList>
            <person name="Chanderbali A."/>
            <person name="Dervinis C."/>
            <person name="Anghel I."/>
            <person name="Soltis D."/>
            <person name="Soltis P."/>
            <person name="Zapata F."/>
        </authorList>
    </citation>
    <scope>NUCLEOTIDE SEQUENCE</scope>
    <source>
        <strain evidence="3">UCBG64.0493</strain>
        <tissue evidence="3">Leaf</tissue>
    </source>
</reference>
<dbReference type="SUPFAM" id="SSF48371">
    <property type="entry name" value="ARM repeat"/>
    <property type="match status" value="1"/>
</dbReference>
<dbReference type="Gene3D" id="1.25.10.10">
    <property type="entry name" value="Leucine-rich Repeat Variant"/>
    <property type="match status" value="1"/>
</dbReference>
<dbReference type="InterPro" id="IPR013598">
    <property type="entry name" value="Exportin-1/Importin-b-like"/>
</dbReference>
<dbReference type="GO" id="GO:0005737">
    <property type="term" value="C:cytoplasm"/>
    <property type="evidence" value="ECO:0007669"/>
    <property type="project" value="TreeGrafter"/>
</dbReference>
<dbReference type="GO" id="GO:0042565">
    <property type="term" value="C:RNA nuclear export complex"/>
    <property type="evidence" value="ECO:0007669"/>
    <property type="project" value="TreeGrafter"/>
</dbReference>
<dbReference type="GO" id="GO:0003723">
    <property type="term" value="F:RNA binding"/>
    <property type="evidence" value="ECO:0007669"/>
    <property type="project" value="TreeGrafter"/>
</dbReference>
<comment type="caution">
    <text evidence="3">The sequence shown here is derived from an EMBL/GenBank/DDBJ whole genome shotgun (WGS) entry which is preliminary data.</text>
</comment>
<dbReference type="PANTHER" id="PTHR11223:SF3">
    <property type="entry name" value="EXPORTIN-5"/>
    <property type="match status" value="1"/>
</dbReference>
<evidence type="ECO:0000259" key="1">
    <source>
        <dbReference type="Pfam" id="PF08389"/>
    </source>
</evidence>
<feature type="domain" description="Exportin-5 C-terminal" evidence="2">
    <location>
        <begin position="345"/>
        <end position="1202"/>
    </location>
</feature>
<dbReference type="Pfam" id="PF08389">
    <property type="entry name" value="Xpo1"/>
    <property type="match status" value="1"/>
</dbReference>
<dbReference type="InterPro" id="IPR045065">
    <property type="entry name" value="XPO1/5"/>
</dbReference>
<proteinExistence type="predicted"/>
<dbReference type="Proteomes" id="UP001188597">
    <property type="component" value="Unassembled WGS sequence"/>
</dbReference>
<dbReference type="EMBL" id="JAVXUP010001479">
    <property type="protein sequence ID" value="KAK3011154.1"/>
    <property type="molecule type" value="Genomic_DNA"/>
</dbReference>
<keyword evidence="4" id="KW-1185">Reference proteome</keyword>
<dbReference type="PANTHER" id="PTHR11223">
    <property type="entry name" value="EXPORTIN 1/5"/>
    <property type="match status" value="1"/>
</dbReference>
<accession>A0AA88VNX5</accession>